<evidence type="ECO:0000313" key="3">
    <source>
        <dbReference type="Proteomes" id="UP000053257"/>
    </source>
</evidence>
<gene>
    <name evidence="2" type="ORF">PHLGIDRAFT_152334</name>
</gene>
<keyword evidence="3" id="KW-1185">Reference proteome</keyword>
<reference evidence="2 3" key="1">
    <citation type="journal article" date="2014" name="PLoS Genet.">
        <title>Analysis of the Phlebiopsis gigantea genome, transcriptome and secretome provides insight into its pioneer colonization strategies of wood.</title>
        <authorList>
            <person name="Hori C."/>
            <person name="Ishida T."/>
            <person name="Igarashi K."/>
            <person name="Samejima M."/>
            <person name="Suzuki H."/>
            <person name="Master E."/>
            <person name="Ferreira P."/>
            <person name="Ruiz-Duenas F.J."/>
            <person name="Held B."/>
            <person name="Canessa P."/>
            <person name="Larrondo L.F."/>
            <person name="Schmoll M."/>
            <person name="Druzhinina I.S."/>
            <person name="Kubicek C.P."/>
            <person name="Gaskell J.A."/>
            <person name="Kersten P."/>
            <person name="St John F."/>
            <person name="Glasner J."/>
            <person name="Sabat G."/>
            <person name="Splinter BonDurant S."/>
            <person name="Syed K."/>
            <person name="Yadav J."/>
            <person name="Mgbeahuruike A.C."/>
            <person name="Kovalchuk A."/>
            <person name="Asiegbu F.O."/>
            <person name="Lackner G."/>
            <person name="Hoffmeister D."/>
            <person name="Rencoret J."/>
            <person name="Gutierrez A."/>
            <person name="Sun H."/>
            <person name="Lindquist E."/>
            <person name="Barry K."/>
            <person name="Riley R."/>
            <person name="Grigoriev I.V."/>
            <person name="Henrissat B."/>
            <person name="Kues U."/>
            <person name="Berka R.M."/>
            <person name="Martinez A.T."/>
            <person name="Covert S.F."/>
            <person name="Blanchette R.A."/>
            <person name="Cullen D."/>
        </authorList>
    </citation>
    <scope>NUCLEOTIDE SEQUENCE [LARGE SCALE GENOMIC DNA]</scope>
    <source>
        <strain evidence="2 3">11061_1 CR5-6</strain>
    </source>
</reference>
<name>A0A0C3NKB0_PHLG1</name>
<dbReference type="EMBL" id="KN840544">
    <property type="protein sequence ID" value="KIP05419.1"/>
    <property type="molecule type" value="Genomic_DNA"/>
</dbReference>
<accession>A0A0C3NKB0</accession>
<organism evidence="2 3">
    <name type="scientific">Phlebiopsis gigantea (strain 11061_1 CR5-6)</name>
    <name type="common">White-rot fungus</name>
    <name type="synonym">Peniophora gigantea</name>
    <dbReference type="NCBI Taxonomy" id="745531"/>
    <lineage>
        <taxon>Eukaryota</taxon>
        <taxon>Fungi</taxon>
        <taxon>Dikarya</taxon>
        <taxon>Basidiomycota</taxon>
        <taxon>Agaricomycotina</taxon>
        <taxon>Agaricomycetes</taxon>
        <taxon>Polyporales</taxon>
        <taxon>Phanerochaetaceae</taxon>
        <taxon>Phlebiopsis</taxon>
    </lineage>
</organism>
<evidence type="ECO:0000256" key="1">
    <source>
        <dbReference type="SAM" id="MobiDB-lite"/>
    </source>
</evidence>
<feature type="region of interest" description="Disordered" evidence="1">
    <location>
        <begin position="389"/>
        <end position="408"/>
    </location>
</feature>
<dbReference type="HOGENOM" id="CLU_021108_0_1_1"/>
<proteinExistence type="predicted"/>
<dbReference type="Proteomes" id="UP000053257">
    <property type="component" value="Unassembled WGS sequence"/>
</dbReference>
<dbReference type="OrthoDB" id="3222453at2759"/>
<feature type="compositionally biased region" description="Polar residues" evidence="1">
    <location>
        <begin position="276"/>
        <end position="285"/>
    </location>
</feature>
<feature type="region of interest" description="Disordered" evidence="1">
    <location>
        <begin position="263"/>
        <end position="285"/>
    </location>
</feature>
<sequence length="432" mass="48319">MPLLTTPASAFAVQLAGRGYGLPLWHPETVGEGEIEIGDVGFLNEGGFIRLFNVVRLRDRPSHTTGVLQDIAEMPLGEEHSVSEHTRVIPPGPLCTTTVTHKQFEKPQEASETREYAFDWRGSTGAIAILLESGKENYVTGARIRQYVCQHHSSWYQAARDLGYDIQDHEIILVTGWLKTSHWVVSTFRRPKRSKFPSLSLRVNHHGILGPTLTVTNPGNDQVSLDQRWGPHRTALSNDPQVNTVELSRNQTLFLRYHKLRRRSTHRKPEPREQDSQTGSTGSPTCTNMPFACISKLVSGLRSLLIPRAPWVEEGPYGKDIDPLDPVLDYILEKSDASSAVASYDDVYNSCPPYNSCDSIAQLLRKHRPSVTVDKDGVGWIETLADAHTETSTTSRNKRKFHGYPQSHPKTLFTKLQRLSTPPFKAEQGANA</sequence>
<evidence type="ECO:0000313" key="2">
    <source>
        <dbReference type="EMBL" id="KIP05419.1"/>
    </source>
</evidence>
<protein>
    <submittedName>
        <fullName evidence="2">Uncharacterized protein</fullName>
    </submittedName>
</protein>
<dbReference type="AlphaFoldDB" id="A0A0C3NKB0"/>